<feature type="signal peptide" evidence="4">
    <location>
        <begin position="1"/>
        <end position="31"/>
    </location>
</feature>
<dbReference type="Proteomes" id="UP001165160">
    <property type="component" value="Unassembled WGS sequence"/>
</dbReference>
<feature type="region of interest" description="Disordered" evidence="2">
    <location>
        <begin position="1627"/>
        <end position="1802"/>
    </location>
</feature>
<keyword evidence="3" id="KW-0812">Transmembrane</keyword>
<dbReference type="InterPro" id="IPR014756">
    <property type="entry name" value="Ig_E-set"/>
</dbReference>
<feature type="transmembrane region" description="Helical" evidence="3">
    <location>
        <begin position="1523"/>
        <end position="1544"/>
    </location>
</feature>
<evidence type="ECO:0000256" key="1">
    <source>
        <dbReference type="ARBA" id="ARBA00022729"/>
    </source>
</evidence>
<dbReference type="PROSITE" id="PS50020">
    <property type="entry name" value="WW_DOMAIN_2"/>
    <property type="match status" value="1"/>
</dbReference>
<dbReference type="InterPro" id="IPR036020">
    <property type="entry name" value="WW_dom_sf"/>
</dbReference>
<keyword evidence="1 4" id="KW-0732">Signal</keyword>
<feature type="transmembrane region" description="Helical" evidence="3">
    <location>
        <begin position="1391"/>
        <end position="1412"/>
    </location>
</feature>
<dbReference type="Pfam" id="PF13517">
    <property type="entry name" value="FG-GAP_3"/>
    <property type="match status" value="1"/>
</dbReference>
<feature type="transmembrane region" description="Helical" evidence="3">
    <location>
        <begin position="1186"/>
        <end position="1208"/>
    </location>
</feature>
<dbReference type="InterPro" id="IPR011641">
    <property type="entry name" value="Tyr-kin_ephrin_A/B_rcpt-like"/>
</dbReference>
<protein>
    <recommendedName>
        <fullName evidence="5">WW domain-containing protein</fullName>
    </recommendedName>
</protein>
<accession>A0A9W7B3M3</accession>
<feature type="transmembrane region" description="Helical" evidence="3">
    <location>
        <begin position="1496"/>
        <end position="1517"/>
    </location>
</feature>
<dbReference type="SMART" id="SM01411">
    <property type="entry name" value="Ephrin_rec_like"/>
    <property type="match status" value="6"/>
</dbReference>
<dbReference type="SUPFAM" id="SSF51045">
    <property type="entry name" value="WW domain"/>
    <property type="match status" value="1"/>
</dbReference>
<evidence type="ECO:0000256" key="2">
    <source>
        <dbReference type="SAM" id="MobiDB-lite"/>
    </source>
</evidence>
<dbReference type="Gene3D" id="2.20.70.10">
    <property type="match status" value="1"/>
</dbReference>
<dbReference type="InterPro" id="IPR009030">
    <property type="entry name" value="Growth_fac_rcpt_cys_sf"/>
</dbReference>
<dbReference type="SUPFAM" id="SSF69318">
    <property type="entry name" value="Integrin alpha N-terminal domain"/>
    <property type="match status" value="1"/>
</dbReference>
<dbReference type="Pfam" id="PF00397">
    <property type="entry name" value="WW"/>
    <property type="match status" value="1"/>
</dbReference>
<dbReference type="InterPro" id="IPR013783">
    <property type="entry name" value="Ig-like_fold"/>
</dbReference>
<dbReference type="Pfam" id="PF01833">
    <property type="entry name" value="TIG"/>
    <property type="match status" value="2"/>
</dbReference>
<dbReference type="Gene3D" id="2.60.40.10">
    <property type="entry name" value="Immunoglobulins"/>
    <property type="match status" value="2"/>
</dbReference>
<evidence type="ECO:0000256" key="4">
    <source>
        <dbReference type="SAM" id="SignalP"/>
    </source>
</evidence>
<dbReference type="InterPro" id="IPR001202">
    <property type="entry name" value="WW_dom"/>
</dbReference>
<dbReference type="Pfam" id="PF07699">
    <property type="entry name" value="Ephrin_rec_like"/>
    <property type="match status" value="2"/>
</dbReference>
<feature type="transmembrane region" description="Helical" evidence="3">
    <location>
        <begin position="1278"/>
        <end position="1302"/>
    </location>
</feature>
<dbReference type="SUPFAM" id="SSF81296">
    <property type="entry name" value="E set domains"/>
    <property type="match status" value="2"/>
</dbReference>
<feature type="compositionally biased region" description="Low complexity" evidence="2">
    <location>
        <begin position="1664"/>
        <end position="1676"/>
    </location>
</feature>
<dbReference type="InterPro" id="IPR002909">
    <property type="entry name" value="IPT_dom"/>
</dbReference>
<evidence type="ECO:0000259" key="5">
    <source>
        <dbReference type="PROSITE" id="PS50020"/>
    </source>
</evidence>
<feature type="transmembrane region" description="Helical" evidence="3">
    <location>
        <begin position="1556"/>
        <end position="1578"/>
    </location>
</feature>
<evidence type="ECO:0000313" key="7">
    <source>
        <dbReference type="Proteomes" id="UP001165160"/>
    </source>
</evidence>
<dbReference type="InterPro" id="IPR013517">
    <property type="entry name" value="FG-GAP"/>
</dbReference>
<dbReference type="InterPro" id="IPR028994">
    <property type="entry name" value="Integrin_alpha_N"/>
</dbReference>
<name>A0A9W7B3M3_9STRA</name>
<sequence length="1841" mass="196228">MPPPRNIPFSHPFALLLTLTLLALRIALISSATDEDWTSSRQRNSHTAEYWAMESNDFDNDGVDDLAAIAQNGRADVYMAIAGTEEDVAAKSLGGSYSTPSSVNFHPLTKSTPDFSSVIIADSALNGVYYQPNRYSVDPDNCDIDGNGQSSGCFGARVTIDNLCDGAYYAIGGYIDSDSCMDVAAICRDSQTVVWYKSGCDDSAQQVTGFWDKYIVETHPDLLKECFSVKLVDMNLDGHIDLVVGCEKQNSYGISVYFGAVDESTAAGYTFTKTAYWLALSHEKPSDMVVGDFDGDGYPDIVFASFTKDTLYFIKGSAQWVSRDTTNPLQILTAPSNPYNIKMCDLDADGDMDIVFSSAGNSFKILANNGGANTFATYFNFVGGTSTYTSPNGVACGDFDGDGFNDVVGSVDNFDKLLFFENQHVNSCPAGKALLEGVCTACEIGKYKVGPGIQCDTCLAGKISASTGATSCASCKAGKFSTSGSGVCEPCAGGTYSPDPESGSCDNCLAGYYSDPGAEECTHCGSGKYQSLPGQASCSDCPLGKALLWDGSQPSLECVECEAGTFAASGGLSTCAACPPGKFSDSAAAEACQDCVVGYFNPSTSQSNCLSSCPKGKYGTAIGAVSDSSCLNCNAGQSSPEGATSCTDCEAGKYAPEESSNDCFDCPGMASSGIGAVSCSDFSVVEVVPSEGTTKGGDTVYVKVNGAGDSSSMQISLGGKTCPTIADLTNSTHVACVTPEGVGEELAVVASSSSSSFTLQKSWNYHRPSIIKVSGCTNFASASISSTSSVDYGASSVNSTVNCPTTGGNTLTIEGADFGSLGTPVSVNVADEPCKNPTLTEAHTKITCELPSGTGENVGVTVIVAEQGGTAHLLSYIPPVVQNVGGCTPSGDGTKDCPRTGNVVLTISGHDFGPRQPIFMVGGVVCKGGSYEDSYDAESQNLAFCDLPAGSGSLKGINAIQINGLISDGVNLLSYKKCIPGEKNVLNSTLGYFECRPCEKGFYSTIEESFTCTQCLMGSYLEDPTTCNLCSAKVPDSLSVTNGAEGIESCVCPRGNYFDAGVGRNGTCVSCSGFQGIDCSRAGVSLETLPIQPGFWRSSTTSTRIRRCYNTEACIGSVRTNANASGVSIVSSGGSSANGTNVNLVESKQYCAEGYQGPYCEVCAKGYSGSFGGCRECKSKNKTMQIVWTSVILITIIIVGICLSRIVLRFSKKSKKALLICGKLFISTIQILMALPEVFEVVLPDNFVKFLTWFGALNLSFIEIFDIGCIRRVNLHDLLVSATIVPFVLVIPILVIWITNFLRDQWDKNKSRLSQQLPRPGVQNERVAARTLSMNSISLILSLMYVCLPGASAAIFAAFPCDMLDDGSVWLKADYSISCLNNPRHETYVRFAIVMCLIYPIGIPLCYTLLLFSQRKKLNPSKPTGNLARLAANRTGMNWEEQVIVNREDDPTIQNTIFLWGSYRPKAWWYEIFECVRRLALTGALVFVRQGSQTQIALGCVICICAGLIFALTWPYATFRDNVLGILSHCQLIGTLFSAMMYKLGKNAELAYDQEASGWMLIALNATVLLIILGWTAFEVLIDEGPGLRSREKQFMAQASFLLSGGSIRGRREKTLVTTPTHPTSIFAGEVELSNRNMSTSSRTVTSTRSASSSDGSLIDMQDNPMNSNNPMAAAAQKRHTMLTSSRNPANFFKRGKSGDGDSSKSKSPGTSFFSRSSSGSEGLKRPKSGGGIFGRSSSGMKLAGQNTNPSPRIGSARKSAVPTVQEEDEEENAGGEEIENQLAVERKSRTRTRTKSSAGEWVEAKDELSGEVYFYNTKTMETSWELPEKEKERRRNTSHT</sequence>
<dbReference type="SMART" id="SM00261">
    <property type="entry name" value="FU"/>
    <property type="match status" value="2"/>
</dbReference>
<evidence type="ECO:0000256" key="3">
    <source>
        <dbReference type="SAM" id="Phobius"/>
    </source>
</evidence>
<dbReference type="PANTHER" id="PTHR46967:SF2">
    <property type="entry name" value="SUSHI, VON WILLEBRAND FACTOR TYPE A, EGF AND PENTRAXIN DOMAIN-CONTAINING PROTEIN 1-LIKE"/>
    <property type="match status" value="1"/>
</dbReference>
<dbReference type="SMART" id="SM00456">
    <property type="entry name" value="WW"/>
    <property type="match status" value="1"/>
</dbReference>
<feature type="chain" id="PRO_5040948260" description="WW domain-containing protein" evidence="4">
    <location>
        <begin position="32"/>
        <end position="1841"/>
    </location>
</feature>
<gene>
    <name evidence="6" type="ORF">TrVE_jg6492</name>
</gene>
<organism evidence="6 7">
    <name type="scientific">Triparma verrucosa</name>
    <dbReference type="NCBI Taxonomy" id="1606542"/>
    <lineage>
        <taxon>Eukaryota</taxon>
        <taxon>Sar</taxon>
        <taxon>Stramenopiles</taxon>
        <taxon>Ochrophyta</taxon>
        <taxon>Bolidophyceae</taxon>
        <taxon>Parmales</taxon>
        <taxon>Triparmaceae</taxon>
        <taxon>Triparma</taxon>
    </lineage>
</organism>
<feature type="compositionally biased region" description="Low complexity" evidence="2">
    <location>
        <begin position="1706"/>
        <end position="1721"/>
    </location>
</feature>
<dbReference type="InterPro" id="IPR006212">
    <property type="entry name" value="Furin_repeat"/>
</dbReference>
<dbReference type="EMBL" id="BRXX01000025">
    <property type="protein sequence ID" value="GMH83366.1"/>
    <property type="molecule type" value="Genomic_DNA"/>
</dbReference>
<dbReference type="PANTHER" id="PTHR46967">
    <property type="entry name" value="INSULIN-LIKE GROWTH FACTOR BINDING PROTEIN,N-TERMINAL"/>
    <property type="match status" value="1"/>
</dbReference>
<dbReference type="CDD" id="cd00201">
    <property type="entry name" value="WW"/>
    <property type="match status" value="1"/>
</dbReference>
<evidence type="ECO:0000313" key="6">
    <source>
        <dbReference type="EMBL" id="GMH83366.1"/>
    </source>
</evidence>
<feature type="compositionally biased region" description="Acidic residues" evidence="2">
    <location>
        <begin position="1766"/>
        <end position="1780"/>
    </location>
</feature>
<dbReference type="Gene3D" id="2.130.10.130">
    <property type="entry name" value="Integrin alpha, N-terminal"/>
    <property type="match status" value="1"/>
</dbReference>
<feature type="compositionally biased region" description="Low complexity" evidence="2">
    <location>
        <begin position="1634"/>
        <end position="1654"/>
    </location>
</feature>
<comment type="caution">
    <text evidence="6">The sequence shown here is derived from an EMBL/GenBank/DDBJ whole genome shotgun (WGS) entry which is preliminary data.</text>
</comment>
<feature type="transmembrane region" description="Helical" evidence="3">
    <location>
        <begin position="1217"/>
        <end position="1235"/>
    </location>
</feature>
<proteinExistence type="predicted"/>
<reference evidence="7" key="1">
    <citation type="journal article" date="2023" name="Commun. Biol.">
        <title>Genome analysis of Parmales, the sister group of diatoms, reveals the evolutionary specialization of diatoms from phago-mixotrophs to photoautotrophs.</title>
        <authorList>
            <person name="Ban H."/>
            <person name="Sato S."/>
            <person name="Yoshikawa S."/>
            <person name="Yamada K."/>
            <person name="Nakamura Y."/>
            <person name="Ichinomiya M."/>
            <person name="Sato N."/>
            <person name="Blanc-Mathieu R."/>
            <person name="Endo H."/>
            <person name="Kuwata A."/>
            <person name="Ogata H."/>
        </authorList>
    </citation>
    <scope>NUCLEOTIDE SEQUENCE [LARGE SCALE GENOMIC DNA]</scope>
    <source>
        <strain evidence="7">NIES 3699</strain>
    </source>
</reference>
<keyword evidence="3" id="KW-1133">Transmembrane helix</keyword>
<dbReference type="SUPFAM" id="SSF57184">
    <property type="entry name" value="Growth factor receptor domain"/>
    <property type="match status" value="2"/>
</dbReference>
<dbReference type="CDD" id="cd00603">
    <property type="entry name" value="IPT_PCSR"/>
    <property type="match status" value="1"/>
</dbReference>
<dbReference type="Gene3D" id="2.10.50.10">
    <property type="entry name" value="Tumor Necrosis Factor Receptor, subunit A, domain 2"/>
    <property type="match status" value="2"/>
</dbReference>
<keyword evidence="3" id="KW-0472">Membrane</keyword>
<feature type="domain" description="WW" evidence="5">
    <location>
        <begin position="1802"/>
        <end position="1830"/>
    </location>
</feature>
<keyword evidence="7" id="KW-1185">Reference proteome</keyword>
<dbReference type="PROSITE" id="PS01159">
    <property type="entry name" value="WW_DOMAIN_1"/>
    <property type="match status" value="1"/>
</dbReference>
<feature type="transmembrane region" description="Helical" evidence="3">
    <location>
        <begin position="1339"/>
        <end position="1359"/>
    </location>
</feature>